<keyword evidence="4 7" id="KW-1133">Transmembrane helix</keyword>
<sequence length="89" mass="10286">MVMSGIGVDRVEMIFVVVVTLLVALVWFFINRASVRANEQIKLLQEIVEQQRRQLDLLKMLVPQHANENADDLQVRDVALDFKNVIPER</sequence>
<dbReference type="InterPro" id="IPR025594">
    <property type="entry name" value="YebO"/>
</dbReference>
<dbReference type="Pfam" id="PF13974">
    <property type="entry name" value="YebO"/>
    <property type="match status" value="1"/>
</dbReference>
<evidence type="ECO:0000313" key="9">
    <source>
        <dbReference type="Proteomes" id="UP000285648"/>
    </source>
</evidence>
<comment type="subcellular location">
    <subcellularLocation>
        <location evidence="1">Cell membrane</location>
        <topology evidence="1">Single-pass membrane protein</topology>
    </subcellularLocation>
</comment>
<evidence type="ECO:0000256" key="3">
    <source>
        <dbReference type="ARBA" id="ARBA00022692"/>
    </source>
</evidence>
<protein>
    <recommendedName>
        <fullName evidence="10">YebO family protein</fullName>
    </recommendedName>
</protein>
<evidence type="ECO:0000256" key="5">
    <source>
        <dbReference type="ARBA" id="ARBA00023136"/>
    </source>
</evidence>
<accession>A0A421DQ49</accession>
<evidence type="ECO:0000313" key="8">
    <source>
        <dbReference type="EMBL" id="RLM25267.1"/>
    </source>
</evidence>
<gene>
    <name evidence="8" type="ORF">BIY29_07060</name>
</gene>
<dbReference type="AlphaFoldDB" id="A0A421DQ49"/>
<dbReference type="GO" id="GO:0005886">
    <property type="term" value="C:plasma membrane"/>
    <property type="evidence" value="ECO:0007669"/>
    <property type="project" value="UniProtKB-SubCell"/>
</dbReference>
<keyword evidence="9" id="KW-1185">Reference proteome</keyword>
<comment type="caution">
    <text evidence="8">The sequence shown here is derived from an EMBL/GenBank/DDBJ whole genome shotgun (WGS) entry which is preliminary data.</text>
</comment>
<evidence type="ECO:0000256" key="1">
    <source>
        <dbReference type="ARBA" id="ARBA00004162"/>
    </source>
</evidence>
<evidence type="ECO:0008006" key="10">
    <source>
        <dbReference type="Google" id="ProtNLM"/>
    </source>
</evidence>
<dbReference type="Proteomes" id="UP000285648">
    <property type="component" value="Unassembled WGS sequence"/>
</dbReference>
<organism evidence="8 9">
    <name type="scientific">Brenneria alni</name>
    <dbReference type="NCBI Taxonomy" id="71656"/>
    <lineage>
        <taxon>Bacteria</taxon>
        <taxon>Pseudomonadati</taxon>
        <taxon>Pseudomonadota</taxon>
        <taxon>Gammaproteobacteria</taxon>
        <taxon>Enterobacterales</taxon>
        <taxon>Pectobacteriaceae</taxon>
        <taxon>Brenneria</taxon>
    </lineage>
</organism>
<keyword evidence="3 7" id="KW-0812">Transmembrane</keyword>
<keyword evidence="2" id="KW-1003">Cell membrane</keyword>
<reference evidence="8 9" key="1">
    <citation type="submission" date="2016-09" db="EMBL/GenBank/DDBJ databases">
        <authorList>
            <person name="Doonan J."/>
            <person name="Pachebat J.A."/>
            <person name="Golyshin P.N."/>
            <person name="Denman S."/>
            <person name="Mcdonald J.E."/>
        </authorList>
    </citation>
    <scope>NUCLEOTIDE SEQUENCE [LARGE SCALE GENOMIC DNA]</scope>
    <source>
        <strain evidence="8 9">NCPPB 3934</strain>
    </source>
</reference>
<evidence type="ECO:0000256" key="7">
    <source>
        <dbReference type="SAM" id="Phobius"/>
    </source>
</evidence>
<name>A0A421DQ49_9GAMM</name>
<evidence type="ECO:0000256" key="6">
    <source>
        <dbReference type="SAM" id="Coils"/>
    </source>
</evidence>
<feature type="coiled-coil region" evidence="6">
    <location>
        <begin position="34"/>
        <end position="61"/>
    </location>
</feature>
<dbReference type="EMBL" id="MJLZ01000012">
    <property type="protein sequence ID" value="RLM25267.1"/>
    <property type="molecule type" value="Genomic_DNA"/>
</dbReference>
<evidence type="ECO:0000256" key="2">
    <source>
        <dbReference type="ARBA" id="ARBA00022475"/>
    </source>
</evidence>
<feature type="transmembrane region" description="Helical" evidence="7">
    <location>
        <begin position="13"/>
        <end position="30"/>
    </location>
</feature>
<keyword evidence="6" id="KW-0175">Coiled coil</keyword>
<proteinExistence type="predicted"/>
<evidence type="ECO:0000256" key="4">
    <source>
        <dbReference type="ARBA" id="ARBA00022989"/>
    </source>
</evidence>
<keyword evidence="5 7" id="KW-0472">Membrane</keyword>